<comment type="caution">
    <text evidence="3">The sequence shown here is derived from an EMBL/GenBank/DDBJ whole genome shotgun (WGS) entry which is preliminary data.</text>
</comment>
<dbReference type="SUPFAM" id="SSF49785">
    <property type="entry name" value="Galactose-binding domain-like"/>
    <property type="match status" value="1"/>
</dbReference>
<dbReference type="AlphaFoldDB" id="A0A4R0GJY3"/>
<feature type="region of interest" description="Disordered" evidence="1">
    <location>
        <begin position="54"/>
        <end position="146"/>
    </location>
</feature>
<keyword evidence="2" id="KW-1133">Transmembrane helix</keyword>
<reference evidence="3 4" key="1">
    <citation type="submission" date="2019-02" db="EMBL/GenBank/DDBJ databases">
        <title>Jishengella sp. nov., isolated from a root of Zingiber montanum.</title>
        <authorList>
            <person name="Kuncharoen N."/>
            <person name="Kudo T."/>
            <person name="Masahiro Y."/>
            <person name="Ohkuma M."/>
            <person name="Tanasupawat S."/>
        </authorList>
    </citation>
    <scope>NUCLEOTIDE SEQUENCE [LARGE SCALE GENOMIC DNA]</scope>
    <source>
        <strain evidence="3 4">PLAI 1-1</strain>
    </source>
</reference>
<dbReference type="EMBL" id="SJJR01000008">
    <property type="protein sequence ID" value="TCB96802.1"/>
    <property type="molecule type" value="Genomic_DNA"/>
</dbReference>
<evidence type="ECO:0000313" key="3">
    <source>
        <dbReference type="EMBL" id="TCB96802.1"/>
    </source>
</evidence>
<dbReference type="Proteomes" id="UP000292274">
    <property type="component" value="Unassembled WGS sequence"/>
</dbReference>
<feature type="region of interest" description="Disordered" evidence="1">
    <location>
        <begin position="1"/>
        <end position="32"/>
    </location>
</feature>
<dbReference type="RefSeq" id="WP_131304115.1">
    <property type="nucleotide sequence ID" value="NZ_SJJR01000008.1"/>
</dbReference>
<dbReference type="Gene3D" id="2.60.120.260">
    <property type="entry name" value="Galactose-binding domain-like"/>
    <property type="match status" value="1"/>
</dbReference>
<evidence type="ECO:0000256" key="2">
    <source>
        <dbReference type="SAM" id="Phobius"/>
    </source>
</evidence>
<proteinExistence type="predicted"/>
<keyword evidence="2" id="KW-0472">Membrane</keyword>
<feature type="compositionally biased region" description="Low complexity" evidence="1">
    <location>
        <begin position="54"/>
        <end position="86"/>
    </location>
</feature>
<accession>A0A4R0GJY3</accession>
<keyword evidence="2" id="KW-0812">Transmembrane</keyword>
<feature type="compositionally biased region" description="Low complexity" evidence="1">
    <location>
        <begin position="120"/>
        <end position="136"/>
    </location>
</feature>
<feature type="compositionally biased region" description="Low complexity" evidence="1">
    <location>
        <begin position="94"/>
        <end position="113"/>
    </location>
</feature>
<organism evidence="3 4">
    <name type="scientific">Micromonospora zingiberis</name>
    <dbReference type="NCBI Taxonomy" id="2053011"/>
    <lineage>
        <taxon>Bacteria</taxon>
        <taxon>Bacillati</taxon>
        <taxon>Actinomycetota</taxon>
        <taxon>Actinomycetes</taxon>
        <taxon>Micromonosporales</taxon>
        <taxon>Micromonosporaceae</taxon>
        <taxon>Micromonospora</taxon>
    </lineage>
</organism>
<dbReference type="PRINTS" id="PR01217">
    <property type="entry name" value="PRICHEXTENSN"/>
</dbReference>
<name>A0A4R0GJY3_9ACTN</name>
<dbReference type="OrthoDB" id="3399123at2"/>
<evidence type="ECO:0000313" key="4">
    <source>
        <dbReference type="Proteomes" id="UP000292274"/>
    </source>
</evidence>
<evidence type="ECO:0008006" key="5">
    <source>
        <dbReference type="Google" id="ProtNLM"/>
    </source>
</evidence>
<gene>
    <name evidence="3" type="ORF">E0H26_14405</name>
</gene>
<protein>
    <recommendedName>
        <fullName evidence="5">CBM6 domain-containing protein</fullName>
    </recommendedName>
</protein>
<keyword evidence="4" id="KW-1185">Reference proteome</keyword>
<dbReference type="InterPro" id="IPR008979">
    <property type="entry name" value="Galactose-bd-like_sf"/>
</dbReference>
<sequence>MPNEAGSPDADPIPRILGSAPRPDRSSRTRQWVGIGTLTGAIALAAIAVPPLLASTESPPVSSPETVATPVATSAPTEPAASAPGESPSPTPSPERTAPAAGPTPSPSTRTAAPAPPPTTSAASPSATSSRSTAPPSLRPVSVEAEDPGNVLGEGAGIVACSACAGGARVRYLGTLSVYLTNPTAGPRTVTVAYTVDGSRELKISINGAAPTNHFLTGTAWDTPRTFRYTTTVPAGRVSFTFYNDTGPSPDIDKITIS</sequence>
<evidence type="ECO:0000256" key="1">
    <source>
        <dbReference type="SAM" id="MobiDB-lite"/>
    </source>
</evidence>
<feature type="transmembrane region" description="Helical" evidence="2">
    <location>
        <begin position="32"/>
        <end position="53"/>
    </location>
</feature>